<feature type="domain" description="B box-type" evidence="7">
    <location>
        <begin position="98"/>
        <end position="141"/>
    </location>
</feature>
<dbReference type="EnsemblMetazoa" id="XM_030991485">
    <property type="protein sequence ID" value="XP_030847345"/>
    <property type="gene ID" value="LOC115926614"/>
</dbReference>
<evidence type="ECO:0000256" key="3">
    <source>
        <dbReference type="ARBA" id="ARBA00022833"/>
    </source>
</evidence>
<dbReference type="PROSITE" id="PS50089">
    <property type="entry name" value="ZF_RING_2"/>
    <property type="match status" value="1"/>
</dbReference>
<feature type="domain" description="RING-type" evidence="6">
    <location>
        <begin position="15"/>
        <end position="55"/>
    </location>
</feature>
<evidence type="ECO:0000313" key="8">
    <source>
        <dbReference type="EnsemblMetazoa" id="XP_030847345"/>
    </source>
</evidence>
<evidence type="ECO:0000256" key="5">
    <source>
        <dbReference type="SAM" id="Coils"/>
    </source>
</evidence>
<dbReference type="KEGG" id="spu:115926614"/>
<proteinExistence type="predicted"/>
<evidence type="ECO:0000259" key="6">
    <source>
        <dbReference type="PROSITE" id="PS50089"/>
    </source>
</evidence>
<sequence>MATSLKQAVHKNLECPVCLSFFKDPKNLTCSHTFCKGCLETVLASHRKLLCPTCREETSVPGGDVGRLKPNIIVRSLVEDVETQGHSNCNQEDKSLPPKWNKCQKHPTDDEECFCLNCKKYVCFKCGMLEHAKDAHTILEAGVHETAQNNTIEELAFKADAKIRNVDKYVTFVVDQRKRVHNVQKQLNGEIDETFEESVQKLKRRKTELENEVGHKLGKLETSLVSMEESGRTQIDDIKKVRDVVKNGLDIPLQTAALTSHKATCQQLEELLSRIRPDEELPRRTAEEGERIRFRSVGSDGLMQLGQLRQNKSKWVLRAGDPLPDGNITMTGMAISPNNGMAVGCTRGGIFIYSSEGIIQDTVLKSVKVLDLDFMPDGGYVIRNTNNIISLYTELREKLGVTFETMDVAKGGLGGLTVGKDGLIFVGYRKVDKIQVFKPEGGKAIREITYNGNTLWQMFAMTSSQAIVVKSSWDTVGMINDVSGAIIHSISKLNAIAIPAVYQDDSVIIAWVKSDQGLLSIVQYTKELKYIKNILTDFKIIKPIRAWYYLQAFKTGEIAFCTSDRFYIFHETLE</sequence>
<dbReference type="InterPro" id="IPR000315">
    <property type="entry name" value="Znf_B-box"/>
</dbReference>
<protein>
    <submittedName>
        <fullName evidence="8">Uncharacterized protein</fullName>
    </submittedName>
</protein>
<dbReference type="SUPFAM" id="SSF75011">
    <property type="entry name" value="3-carboxy-cis,cis-mucoante lactonizing enzyme"/>
    <property type="match status" value="1"/>
</dbReference>
<organism evidence="8 9">
    <name type="scientific">Strongylocentrotus purpuratus</name>
    <name type="common">Purple sea urchin</name>
    <dbReference type="NCBI Taxonomy" id="7668"/>
    <lineage>
        <taxon>Eukaryota</taxon>
        <taxon>Metazoa</taxon>
        <taxon>Echinodermata</taxon>
        <taxon>Eleutherozoa</taxon>
        <taxon>Echinozoa</taxon>
        <taxon>Echinoidea</taxon>
        <taxon>Euechinoidea</taxon>
        <taxon>Echinacea</taxon>
        <taxon>Camarodonta</taxon>
        <taxon>Echinidea</taxon>
        <taxon>Strongylocentrotidae</taxon>
        <taxon>Strongylocentrotus</taxon>
    </lineage>
</organism>
<dbReference type="InterPro" id="IPR001841">
    <property type="entry name" value="Znf_RING"/>
</dbReference>
<keyword evidence="3" id="KW-0862">Zinc</keyword>
<dbReference type="GeneID" id="115926614"/>
<evidence type="ECO:0000256" key="2">
    <source>
        <dbReference type="ARBA" id="ARBA00022771"/>
    </source>
</evidence>
<keyword evidence="9" id="KW-1185">Reference proteome</keyword>
<dbReference type="OrthoDB" id="5351233at2759"/>
<dbReference type="FunCoup" id="A0A7M7P8G1">
    <property type="interactions" value="360"/>
</dbReference>
<evidence type="ECO:0000256" key="4">
    <source>
        <dbReference type="PROSITE-ProRule" id="PRU00024"/>
    </source>
</evidence>
<dbReference type="GO" id="GO:0061630">
    <property type="term" value="F:ubiquitin protein ligase activity"/>
    <property type="evidence" value="ECO:0000318"/>
    <property type="project" value="GO_Central"/>
</dbReference>
<evidence type="ECO:0000313" key="9">
    <source>
        <dbReference type="Proteomes" id="UP000007110"/>
    </source>
</evidence>
<dbReference type="InterPro" id="IPR013083">
    <property type="entry name" value="Znf_RING/FYVE/PHD"/>
</dbReference>
<dbReference type="Gene3D" id="3.30.40.10">
    <property type="entry name" value="Zinc/RING finger domain, C3HC4 (zinc finger)"/>
    <property type="match status" value="1"/>
</dbReference>
<dbReference type="InterPro" id="IPR047153">
    <property type="entry name" value="TRIM45/56/19-like"/>
</dbReference>
<accession>A0A7M7P8G1</accession>
<dbReference type="SUPFAM" id="SSF57845">
    <property type="entry name" value="B-box zinc-binding domain"/>
    <property type="match status" value="1"/>
</dbReference>
<dbReference type="PANTHER" id="PTHR25462:SF296">
    <property type="entry name" value="MEIOTIC P26, ISOFORM F"/>
    <property type="match status" value="1"/>
</dbReference>
<dbReference type="PROSITE" id="PS00518">
    <property type="entry name" value="ZF_RING_1"/>
    <property type="match status" value="1"/>
</dbReference>
<reference evidence="9" key="1">
    <citation type="submission" date="2015-02" db="EMBL/GenBank/DDBJ databases">
        <title>Genome sequencing for Strongylocentrotus purpuratus.</title>
        <authorList>
            <person name="Murali S."/>
            <person name="Liu Y."/>
            <person name="Vee V."/>
            <person name="English A."/>
            <person name="Wang M."/>
            <person name="Skinner E."/>
            <person name="Han Y."/>
            <person name="Muzny D.M."/>
            <person name="Worley K.C."/>
            <person name="Gibbs R.A."/>
        </authorList>
    </citation>
    <scope>NUCLEOTIDE SEQUENCE</scope>
</reference>
<evidence type="ECO:0000259" key="7">
    <source>
        <dbReference type="PROSITE" id="PS50119"/>
    </source>
</evidence>
<dbReference type="PROSITE" id="PS50119">
    <property type="entry name" value="ZF_BBOX"/>
    <property type="match status" value="1"/>
</dbReference>
<dbReference type="SMART" id="SM00184">
    <property type="entry name" value="RING"/>
    <property type="match status" value="1"/>
</dbReference>
<dbReference type="GO" id="GO:0008270">
    <property type="term" value="F:zinc ion binding"/>
    <property type="evidence" value="ECO:0007669"/>
    <property type="project" value="UniProtKB-KW"/>
</dbReference>
<keyword evidence="5" id="KW-0175">Coiled coil</keyword>
<dbReference type="InParanoid" id="A0A7M7P8G1"/>
<keyword evidence="1" id="KW-0479">Metal-binding</keyword>
<dbReference type="InterPro" id="IPR018957">
    <property type="entry name" value="Znf_C3HC4_RING-type"/>
</dbReference>
<dbReference type="PANTHER" id="PTHR25462">
    <property type="entry name" value="BONUS, ISOFORM C-RELATED"/>
    <property type="match status" value="1"/>
</dbReference>
<dbReference type="SUPFAM" id="SSF57850">
    <property type="entry name" value="RING/U-box"/>
    <property type="match status" value="1"/>
</dbReference>
<feature type="coiled-coil region" evidence="5">
    <location>
        <begin position="192"/>
        <end position="219"/>
    </location>
</feature>
<dbReference type="RefSeq" id="XP_030847345.1">
    <property type="nucleotide sequence ID" value="XM_030991485.1"/>
</dbReference>
<dbReference type="Pfam" id="PF00097">
    <property type="entry name" value="zf-C3HC4"/>
    <property type="match status" value="1"/>
</dbReference>
<keyword evidence="2 4" id="KW-0863">Zinc-finger</keyword>
<evidence type="ECO:0000256" key="1">
    <source>
        <dbReference type="ARBA" id="ARBA00022723"/>
    </source>
</evidence>
<reference evidence="8" key="2">
    <citation type="submission" date="2021-01" db="UniProtKB">
        <authorList>
            <consortium name="EnsemblMetazoa"/>
        </authorList>
    </citation>
    <scope>IDENTIFICATION</scope>
</reference>
<dbReference type="InterPro" id="IPR017907">
    <property type="entry name" value="Znf_RING_CS"/>
</dbReference>
<dbReference type="AlphaFoldDB" id="A0A7M7P8G1"/>
<name>A0A7M7P8G1_STRPU</name>
<dbReference type="GO" id="GO:0005654">
    <property type="term" value="C:nucleoplasm"/>
    <property type="evidence" value="ECO:0000318"/>
    <property type="project" value="GO_Central"/>
</dbReference>
<dbReference type="Proteomes" id="UP000007110">
    <property type="component" value="Unassembled WGS sequence"/>
</dbReference>